<sequence length="295" mass="34256">MSNDVVRDRFLAIMQSKLYTQFNAEETAKLHGELSVFLQYNEVSIKETDYLSLCEMLFYLCVYLSKDVDAQIIYNSLRDRLGENSAKLQVMNATLLQINENDTIASKYLEKLIRDSYEYDSDSRSYLIVAKKLLSLKIGKLSNENEILKELISLVEKFPLDAELWCYMGEIYWKMGQLSRSIYCFEEVLVIMPFNYVIFSRIAELYYYKARRLDKGKQKMEESLNKGLKNALRSGELSESYLKGWSLVATISKLLGDKKDVLNVATKRLVEISKISNEKDKITAEYILDQLSLKK</sequence>
<gene>
    <name evidence="5" type="primary">KAFR0B00770</name>
    <name evidence="5" type="ORF">KAFR_0B00770</name>
</gene>
<organism evidence="5 6">
    <name type="scientific">Kazachstania africana (strain ATCC 22294 / BCRC 22015 / CBS 2517 / CECT 1963 / NBRC 1671 / NRRL Y-8276)</name>
    <name type="common">Yeast</name>
    <name type="synonym">Kluyveromyces africanus</name>
    <dbReference type="NCBI Taxonomy" id="1071382"/>
    <lineage>
        <taxon>Eukaryota</taxon>
        <taxon>Fungi</taxon>
        <taxon>Dikarya</taxon>
        <taxon>Ascomycota</taxon>
        <taxon>Saccharomycotina</taxon>
        <taxon>Saccharomycetes</taxon>
        <taxon>Saccharomycetales</taxon>
        <taxon>Saccharomycetaceae</taxon>
        <taxon>Kazachstania</taxon>
    </lineage>
</organism>
<evidence type="ECO:0000313" key="6">
    <source>
        <dbReference type="Proteomes" id="UP000005220"/>
    </source>
</evidence>
<dbReference type="PROSITE" id="PS50005">
    <property type="entry name" value="TPR"/>
    <property type="match status" value="1"/>
</dbReference>
<dbReference type="GO" id="GO:0045050">
    <property type="term" value="P:protein insertion into ER membrane by stop-transfer membrane-anchor sequence"/>
    <property type="evidence" value="ECO:0007669"/>
    <property type="project" value="EnsemblFungi"/>
</dbReference>
<dbReference type="InterPro" id="IPR019734">
    <property type="entry name" value="TPR_rpt"/>
</dbReference>
<protein>
    <recommendedName>
        <fullName evidence="4">ER membrane protein complex subunit 2</fullName>
    </recommendedName>
</protein>
<dbReference type="STRING" id="1071382.H2APS5"/>
<proteinExistence type="inferred from homology"/>
<dbReference type="PANTHER" id="PTHR12760">
    <property type="entry name" value="TETRATRICOPEPTIDE REPEAT PROTEIN"/>
    <property type="match status" value="1"/>
</dbReference>
<dbReference type="SUPFAM" id="SSF48452">
    <property type="entry name" value="TPR-like"/>
    <property type="match status" value="1"/>
</dbReference>
<keyword evidence="1" id="KW-0677">Repeat</keyword>
<dbReference type="Pfam" id="PF07719">
    <property type="entry name" value="TPR_2"/>
    <property type="match status" value="1"/>
</dbReference>
<dbReference type="AlphaFoldDB" id="H2APS5"/>
<dbReference type="GO" id="GO:0015914">
    <property type="term" value="P:phospholipid transport"/>
    <property type="evidence" value="ECO:0007669"/>
    <property type="project" value="EnsemblFungi"/>
</dbReference>
<accession>H2APS5</accession>
<dbReference type="InterPro" id="IPR013105">
    <property type="entry name" value="TPR_2"/>
</dbReference>
<dbReference type="Gene3D" id="1.25.40.10">
    <property type="entry name" value="Tetratricopeptide repeat domain"/>
    <property type="match status" value="1"/>
</dbReference>
<dbReference type="EMBL" id="HE650822">
    <property type="protein sequence ID" value="CCF56375.1"/>
    <property type="molecule type" value="Genomic_DNA"/>
</dbReference>
<evidence type="ECO:0000313" key="5">
    <source>
        <dbReference type="EMBL" id="CCF56375.1"/>
    </source>
</evidence>
<dbReference type="InterPro" id="IPR011990">
    <property type="entry name" value="TPR-like_helical_dom_sf"/>
</dbReference>
<comment type="subcellular location">
    <subcellularLocation>
        <location evidence="4">Endoplasmic reticulum membrane</location>
        <topology evidence="4">Peripheral membrane protein</topology>
        <orientation evidence="4">Cytoplasmic side</orientation>
    </subcellularLocation>
</comment>
<dbReference type="GO" id="GO:0032977">
    <property type="term" value="F:membrane insertase activity"/>
    <property type="evidence" value="ECO:0007669"/>
    <property type="project" value="EnsemblFungi"/>
</dbReference>
<dbReference type="SMART" id="SM00028">
    <property type="entry name" value="TPR"/>
    <property type="match status" value="1"/>
</dbReference>
<dbReference type="GeneID" id="13882599"/>
<keyword evidence="4" id="KW-0472">Membrane</keyword>
<evidence type="ECO:0000256" key="3">
    <source>
        <dbReference type="PROSITE-ProRule" id="PRU00339"/>
    </source>
</evidence>
<keyword evidence="6" id="KW-1185">Reference proteome</keyword>
<dbReference type="Proteomes" id="UP000005220">
    <property type="component" value="Chromosome 2"/>
</dbReference>
<comment type="similarity">
    <text evidence="4">Belongs to the EMC2 family.</text>
</comment>
<dbReference type="eggNOG" id="KOG3060">
    <property type="taxonomic scope" value="Eukaryota"/>
</dbReference>
<evidence type="ECO:0000256" key="2">
    <source>
        <dbReference type="ARBA" id="ARBA00022803"/>
    </source>
</evidence>
<dbReference type="KEGG" id="kaf:KAFR_0B00770"/>
<name>H2APS5_KAZAF</name>
<reference evidence="5 6" key="1">
    <citation type="journal article" date="2011" name="Proc. Natl. Acad. Sci. U.S.A.">
        <title>Evolutionary erosion of yeast sex chromosomes by mating-type switching accidents.</title>
        <authorList>
            <person name="Gordon J.L."/>
            <person name="Armisen D."/>
            <person name="Proux-Wera E."/>
            <person name="Oheigeartaigh S.S."/>
            <person name="Byrne K.P."/>
            <person name="Wolfe K.H."/>
        </authorList>
    </citation>
    <scope>NUCLEOTIDE SEQUENCE [LARGE SCALE GENOMIC DNA]</scope>
    <source>
        <strain evidence="6">ATCC 22294 / BCRC 22015 / CBS 2517 / CECT 1963 / NBRC 1671 / NRRL Y-8276</strain>
    </source>
</reference>
<dbReference type="OrthoDB" id="124397at2759"/>
<dbReference type="RefSeq" id="XP_003955510.1">
    <property type="nucleotide sequence ID" value="XM_003955461.1"/>
</dbReference>
<dbReference type="FunCoup" id="H2APS5">
    <property type="interactions" value="207"/>
</dbReference>
<dbReference type="GO" id="GO:0072546">
    <property type="term" value="C:EMC complex"/>
    <property type="evidence" value="ECO:0007669"/>
    <property type="project" value="UniProtKB-UniRule"/>
</dbReference>
<dbReference type="GO" id="GO:0006644">
    <property type="term" value="P:phospholipid metabolic process"/>
    <property type="evidence" value="ECO:0007669"/>
    <property type="project" value="EnsemblFungi"/>
</dbReference>
<dbReference type="HOGENOM" id="CLU_065213_1_0_1"/>
<comment type="function">
    <text evidence="4">Part of the endoplasmic reticulum membrane protein complex (EMC) that enables the energy-independent insertion into endoplasmic reticulum membranes of newly synthesized membrane proteins.</text>
</comment>
<keyword evidence="4" id="KW-0256">Endoplasmic reticulum</keyword>
<feature type="repeat" description="TPR" evidence="3">
    <location>
        <begin position="162"/>
        <end position="195"/>
    </location>
</feature>
<evidence type="ECO:0000256" key="4">
    <source>
        <dbReference type="RuleBase" id="RU367091"/>
    </source>
</evidence>
<comment type="subunit">
    <text evidence="4">Component of the ER membrane protein complex (EMC).</text>
</comment>
<dbReference type="InParanoid" id="H2APS5"/>
<dbReference type="InterPro" id="IPR039856">
    <property type="entry name" value="EMC2-like"/>
</dbReference>
<evidence type="ECO:0000256" key="1">
    <source>
        <dbReference type="ARBA" id="ARBA00022737"/>
    </source>
</evidence>
<keyword evidence="2 3" id="KW-0802">TPR repeat</keyword>